<keyword evidence="2" id="KW-0472">Membrane</keyword>
<accession>A0A9P4HU32</accession>
<evidence type="ECO:0000256" key="2">
    <source>
        <dbReference type="SAM" id="Phobius"/>
    </source>
</evidence>
<sequence length="253" mass="28233">MEPISVHDPTVNNSSNDDDDKFAHIEPTIEPIVEPTEEPTDEPAVEPAVEPSTQPSTQPTVQPLTEHMEVDDTEAAGNGPSRDMSKPVASAVSLATFQCGAACVLGTIVGEWLVYGTGATIKGSPLWLEMLTDFGFSLLFGFILEYAGLQLAAPNERRRRQTVWRAVKVAGLGVFAFELVVSAWKVAFQKVIFEEKLRMDHVTYWFMIQVGMFFAYFFAFPVHWWLISQDQGLFRHLWSRSLLRSNVQVSGAH</sequence>
<evidence type="ECO:0000313" key="4">
    <source>
        <dbReference type="EMBL" id="KAF2086014.1"/>
    </source>
</evidence>
<proteinExistence type="predicted"/>
<dbReference type="Pfam" id="PF14342">
    <property type="entry name" value="DUF4396"/>
    <property type="match status" value="1"/>
</dbReference>
<dbReference type="OrthoDB" id="5398702at2759"/>
<feature type="region of interest" description="Disordered" evidence="1">
    <location>
        <begin position="1"/>
        <end position="67"/>
    </location>
</feature>
<reference evidence="4" key="1">
    <citation type="journal article" date="2020" name="Stud. Mycol.">
        <title>101 Dothideomycetes genomes: a test case for predicting lifestyles and emergence of pathogens.</title>
        <authorList>
            <person name="Haridas S."/>
            <person name="Albert R."/>
            <person name="Binder M."/>
            <person name="Bloem J."/>
            <person name="Labutti K."/>
            <person name="Salamov A."/>
            <person name="Andreopoulos B."/>
            <person name="Baker S."/>
            <person name="Barry K."/>
            <person name="Bills G."/>
            <person name="Bluhm B."/>
            <person name="Cannon C."/>
            <person name="Castanera R."/>
            <person name="Culley D."/>
            <person name="Daum C."/>
            <person name="Ezra D."/>
            <person name="Gonzalez J."/>
            <person name="Henrissat B."/>
            <person name="Kuo A."/>
            <person name="Liang C."/>
            <person name="Lipzen A."/>
            <person name="Lutzoni F."/>
            <person name="Magnuson J."/>
            <person name="Mondo S."/>
            <person name="Nolan M."/>
            <person name="Ohm R."/>
            <person name="Pangilinan J."/>
            <person name="Park H.-J."/>
            <person name="Ramirez L."/>
            <person name="Alfaro M."/>
            <person name="Sun H."/>
            <person name="Tritt A."/>
            <person name="Yoshinaga Y."/>
            <person name="Zwiers L.-H."/>
            <person name="Turgeon B."/>
            <person name="Goodwin S."/>
            <person name="Spatafora J."/>
            <person name="Crous P."/>
            <person name="Grigoriev I."/>
        </authorList>
    </citation>
    <scope>NUCLEOTIDE SEQUENCE</scope>
    <source>
        <strain evidence="4">CBS 121410</strain>
    </source>
</reference>
<feature type="compositionally biased region" description="Low complexity" evidence="1">
    <location>
        <begin position="25"/>
        <end position="34"/>
    </location>
</feature>
<organism evidence="4 5">
    <name type="scientific">Saccharata proteae CBS 121410</name>
    <dbReference type="NCBI Taxonomy" id="1314787"/>
    <lineage>
        <taxon>Eukaryota</taxon>
        <taxon>Fungi</taxon>
        <taxon>Dikarya</taxon>
        <taxon>Ascomycota</taxon>
        <taxon>Pezizomycotina</taxon>
        <taxon>Dothideomycetes</taxon>
        <taxon>Dothideomycetes incertae sedis</taxon>
        <taxon>Botryosphaeriales</taxon>
        <taxon>Saccharataceae</taxon>
        <taxon>Saccharata</taxon>
    </lineage>
</organism>
<evidence type="ECO:0000313" key="5">
    <source>
        <dbReference type="Proteomes" id="UP000799776"/>
    </source>
</evidence>
<dbReference type="EMBL" id="ML978727">
    <property type="protein sequence ID" value="KAF2086014.1"/>
    <property type="molecule type" value="Genomic_DNA"/>
</dbReference>
<dbReference type="AlphaFoldDB" id="A0A9P4HU32"/>
<dbReference type="Proteomes" id="UP000799776">
    <property type="component" value="Unassembled WGS sequence"/>
</dbReference>
<feature type="transmembrane region" description="Helical" evidence="2">
    <location>
        <begin position="134"/>
        <end position="153"/>
    </location>
</feature>
<keyword evidence="2" id="KW-1133">Transmembrane helix</keyword>
<feature type="transmembrane region" description="Helical" evidence="2">
    <location>
        <begin position="204"/>
        <end position="227"/>
    </location>
</feature>
<keyword evidence="5" id="KW-1185">Reference proteome</keyword>
<gene>
    <name evidence="4" type="ORF">K490DRAFT_58340</name>
</gene>
<feature type="compositionally biased region" description="Polar residues" evidence="1">
    <location>
        <begin position="52"/>
        <end position="63"/>
    </location>
</feature>
<protein>
    <recommendedName>
        <fullName evidence="3">DUF4396 domain-containing protein</fullName>
    </recommendedName>
</protein>
<keyword evidence="2" id="KW-0812">Transmembrane</keyword>
<comment type="caution">
    <text evidence="4">The sequence shown here is derived from an EMBL/GenBank/DDBJ whole genome shotgun (WGS) entry which is preliminary data.</text>
</comment>
<feature type="transmembrane region" description="Helical" evidence="2">
    <location>
        <begin position="91"/>
        <end position="114"/>
    </location>
</feature>
<evidence type="ECO:0000256" key="1">
    <source>
        <dbReference type="SAM" id="MobiDB-lite"/>
    </source>
</evidence>
<feature type="domain" description="DUF4396" evidence="3">
    <location>
        <begin position="92"/>
        <end position="229"/>
    </location>
</feature>
<name>A0A9P4HU32_9PEZI</name>
<feature type="transmembrane region" description="Helical" evidence="2">
    <location>
        <begin position="165"/>
        <end position="184"/>
    </location>
</feature>
<dbReference type="InterPro" id="IPR025509">
    <property type="entry name" value="DUF4396"/>
</dbReference>
<feature type="compositionally biased region" description="Acidic residues" evidence="1">
    <location>
        <begin position="35"/>
        <end position="44"/>
    </location>
</feature>
<evidence type="ECO:0000259" key="3">
    <source>
        <dbReference type="Pfam" id="PF14342"/>
    </source>
</evidence>